<evidence type="ECO:0000256" key="1">
    <source>
        <dbReference type="SAM" id="Phobius"/>
    </source>
</evidence>
<name>A0A9P3GBA2_9APHY</name>
<reference evidence="2 3" key="1">
    <citation type="submission" date="2021-08" db="EMBL/GenBank/DDBJ databases">
        <title>Draft Genome Sequence of Phanerochaete sordida strain YK-624.</title>
        <authorList>
            <person name="Mori T."/>
            <person name="Dohra H."/>
            <person name="Suzuki T."/>
            <person name="Kawagishi H."/>
            <person name="Hirai H."/>
        </authorList>
    </citation>
    <scope>NUCLEOTIDE SEQUENCE [LARGE SCALE GENOMIC DNA]</scope>
    <source>
        <strain evidence="2 3">YK-624</strain>
    </source>
</reference>
<dbReference type="Proteomes" id="UP000703269">
    <property type="component" value="Unassembled WGS sequence"/>
</dbReference>
<proteinExistence type="predicted"/>
<gene>
    <name evidence="2" type="ORF">PsYK624_077710</name>
</gene>
<keyword evidence="3" id="KW-1185">Reference proteome</keyword>
<keyword evidence="1" id="KW-0472">Membrane</keyword>
<evidence type="ECO:0000313" key="3">
    <source>
        <dbReference type="Proteomes" id="UP000703269"/>
    </source>
</evidence>
<dbReference type="EMBL" id="BPQB01000022">
    <property type="protein sequence ID" value="GJE91621.1"/>
    <property type="molecule type" value="Genomic_DNA"/>
</dbReference>
<keyword evidence="1" id="KW-0812">Transmembrane</keyword>
<sequence length="106" mass="11478">MILIPALFGYGQTAVFSALRVFAISNRNLVLSLLVFILVVAPIMTNSYVVAKHGVVLPFIGPQLVICAAKMPIPNPAVLASKPDDLYRTEQASDVRPQLHCVAAYQ</sequence>
<organism evidence="2 3">
    <name type="scientific">Phanerochaete sordida</name>
    <dbReference type="NCBI Taxonomy" id="48140"/>
    <lineage>
        <taxon>Eukaryota</taxon>
        <taxon>Fungi</taxon>
        <taxon>Dikarya</taxon>
        <taxon>Basidiomycota</taxon>
        <taxon>Agaricomycotina</taxon>
        <taxon>Agaricomycetes</taxon>
        <taxon>Polyporales</taxon>
        <taxon>Phanerochaetaceae</taxon>
        <taxon>Phanerochaete</taxon>
    </lineage>
</organism>
<evidence type="ECO:0000313" key="2">
    <source>
        <dbReference type="EMBL" id="GJE91621.1"/>
    </source>
</evidence>
<comment type="caution">
    <text evidence="2">The sequence shown here is derived from an EMBL/GenBank/DDBJ whole genome shotgun (WGS) entry which is preliminary data.</text>
</comment>
<accession>A0A9P3GBA2</accession>
<feature type="transmembrane region" description="Helical" evidence="1">
    <location>
        <begin position="29"/>
        <end position="51"/>
    </location>
</feature>
<protein>
    <submittedName>
        <fullName evidence="2">Uncharacterized protein</fullName>
    </submittedName>
</protein>
<keyword evidence="1" id="KW-1133">Transmembrane helix</keyword>
<dbReference type="AlphaFoldDB" id="A0A9P3GBA2"/>